<dbReference type="InterPro" id="IPR011528">
    <property type="entry name" value="NERD"/>
</dbReference>
<organism evidence="3 4">
    <name type="scientific">Streptomyces purpureus</name>
    <dbReference type="NCBI Taxonomy" id="1951"/>
    <lineage>
        <taxon>Bacteria</taxon>
        <taxon>Bacillati</taxon>
        <taxon>Actinomycetota</taxon>
        <taxon>Actinomycetes</taxon>
        <taxon>Kitasatosporales</taxon>
        <taxon>Streptomycetaceae</taxon>
        <taxon>Streptomyces</taxon>
    </lineage>
</organism>
<evidence type="ECO:0000313" key="3">
    <source>
        <dbReference type="EMBL" id="GGT53885.1"/>
    </source>
</evidence>
<evidence type="ECO:0000313" key="4">
    <source>
        <dbReference type="Proteomes" id="UP000619486"/>
    </source>
</evidence>
<comment type="caution">
    <text evidence="3">The sequence shown here is derived from an EMBL/GenBank/DDBJ whole genome shotgun (WGS) entry which is preliminary data.</text>
</comment>
<proteinExistence type="predicted"/>
<sequence>MRELRVTSWKRQGHDRLYVNLPDGTAVAWADRTTGEITFLDRKYGDAAVDALARQDPGPPQSGPTAAPIPDSLPPLTPDNDLAAERPGTGLLDRIAARVLGRRPGRAAEARVGAELDRLTKRGWHVLHAVPLPDGPDLEHLLIGPGGVFTIHTRHHPEKAVWVGDDTLRIDGADPQPYVADLRAEARRVAAALERHCGFRVPVQPVLVWVDVSKLDVVPTQLEVRVYQERQVASLGPMSGALDPAQVERVHTVARDRRCWLTA</sequence>
<dbReference type="AlphaFoldDB" id="A0A918HCU0"/>
<gene>
    <name evidence="3" type="ORF">GCM10014713_54710</name>
</gene>
<dbReference type="RefSeq" id="WP_019888073.1">
    <property type="nucleotide sequence ID" value="NZ_BMQQ01000026.1"/>
</dbReference>
<dbReference type="EMBL" id="BMQQ01000026">
    <property type="protein sequence ID" value="GGT53885.1"/>
    <property type="molecule type" value="Genomic_DNA"/>
</dbReference>
<protein>
    <recommendedName>
        <fullName evidence="2">NERD domain-containing protein</fullName>
    </recommendedName>
</protein>
<feature type="region of interest" description="Disordered" evidence="1">
    <location>
        <begin position="52"/>
        <end position="80"/>
    </location>
</feature>
<accession>A0A918HCU0</accession>
<dbReference type="Pfam" id="PF08378">
    <property type="entry name" value="NERD"/>
    <property type="match status" value="1"/>
</dbReference>
<name>A0A918HCU0_9ACTN</name>
<reference evidence="3" key="1">
    <citation type="journal article" date="2014" name="Int. J. Syst. Evol. Microbiol.">
        <title>Complete genome sequence of Corynebacterium casei LMG S-19264T (=DSM 44701T), isolated from a smear-ripened cheese.</title>
        <authorList>
            <consortium name="US DOE Joint Genome Institute (JGI-PGF)"/>
            <person name="Walter F."/>
            <person name="Albersmeier A."/>
            <person name="Kalinowski J."/>
            <person name="Ruckert C."/>
        </authorList>
    </citation>
    <scope>NUCLEOTIDE SEQUENCE</scope>
    <source>
        <strain evidence="3">JCM 3172</strain>
    </source>
</reference>
<reference evidence="3" key="2">
    <citation type="submission" date="2020-09" db="EMBL/GenBank/DDBJ databases">
        <authorList>
            <person name="Sun Q."/>
            <person name="Ohkuma M."/>
        </authorList>
    </citation>
    <scope>NUCLEOTIDE SEQUENCE</scope>
    <source>
        <strain evidence="3">JCM 3172</strain>
    </source>
</reference>
<feature type="domain" description="NERD" evidence="2">
    <location>
        <begin position="104"/>
        <end position="216"/>
    </location>
</feature>
<keyword evidence="4" id="KW-1185">Reference proteome</keyword>
<dbReference type="Proteomes" id="UP000619486">
    <property type="component" value="Unassembled WGS sequence"/>
</dbReference>
<evidence type="ECO:0000256" key="1">
    <source>
        <dbReference type="SAM" id="MobiDB-lite"/>
    </source>
</evidence>
<evidence type="ECO:0000259" key="2">
    <source>
        <dbReference type="PROSITE" id="PS50965"/>
    </source>
</evidence>
<dbReference type="PROSITE" id="PS50965">
    <property type="entry name" value="NERD"/>
    <property type="match status" value="1"/>
</dbReference>